<dbReference type="NCBIfam" id="TIGR01693">
    <property type="entry name" value="UTase_glnD"/>
    <property type="match status" value="1"/>
</dbReference>
<evidence type="ECO:0000256" key="5">
    <source>
        <dbReference type="ARBA" id="ARBA00022842"/>
    </source>
</evidence>
<reference evidence="11 12" key="1">
    <citation type="submission" date="2014-07" db="EMBL/GenBank/DDBJ databases">
        <title>Comparative analysis of Nitrosococcus oceani genome inventories of strains from Pacific and Atlantic gyres.</title>
        <authorList>
            <person name="Lim C.K."/>
            <person name="Wang L."/>
            <person name="Sayavedra-Soto L.A."/>
            <person name="Klotz M.G."/>
        </authorList>
    </citation>
    <scope>NUCLEOTIDE SEQUENCE [LARGE SCALE GENOMIC DNA]</scope>
    <source>
        <strain evidence="11 12">C-27</strain>
    </source>
</reference>
<dbReference type="InterPro" id="IPR006674">
    <property type="entry name" value="HD_domain"/>
</dbReference>
<dbReference type="InterPro" id="IPR043519">
    <property type="entry name" value="NT_sf"/>
</dbReference>
<dbReference type="CDD" id="cd00077">
    <property type="entry name" value="HDc"/>
    <property type="match status" value="1"/>
</dbReference>
<evidence type="ECO:0000256" key="1">
    <source>
        <dbReference type="ARBA" id="ARBA00022679"/>
    </source>
</evidence>
<comment type="catalytic activity">
    <reaction evidence="8">
        <text>[protein-PII]-L-tyrosine + UTP = [protein-PII]-uridylyl-L-tyrosine + diphosphate</text>
        <dbReference type="Rhea" id="RHEA:13673"/>
        <dbReference type="Rhea" id="RHEA-COMP:12147"/>
        <dbReference type="Rhea" id="RHEA-COMP:12148"/>
        <dbReference type="ChEBI" id="CHEBI:33019"/>
        <dbReference type="ChEBI" id="CHEBI:46398"/>
        <dbReference type="ChEBI" id="CHEBI:46858"/>
        <dbReference type="ChEBI" id="CHEBI:90602"/>
        <dbReference type="EC" id="2.7.7.59"/>
    </reaction>
</comment>
<dbReference type="InterPro" id="IPR003607">
    <property type="entry name" value="HD/PDEase_dom"/>
</dbReference>
<dbReference type="CDD" id="cd04899">
    <property type="entry name" value="ACT_ACR-UUR-like_2"/>
    <property type="match status" value="1"/>
</dbReference>
<dbReference type="EMBL" id="JPGN01000023">
    <property type="protein sequence ID" value="KFI20295.1"/>
    <property type="molecule type" value="Genomic_DNA"/>
</dbReference>
<evidence type="ECO:0000256" key="4">
    <source>
        <dbReference type="ARBA" id="ARBA00022801"/>
    </source>
</evidence>
<dbReference type="GO" id="GO:0006808">
    <property type="term" value="P:regulation of nitrogen utilization"/>
    <property type="evidence" value="ECO:0007669"/>
    <property type="project" value="UniProtKB-UniRule"/>
</dbReference>
<evidence type="ECO:0000313" key="12">
    <source>
        <dbReference type="Proteomes" id="UP000028839"/>
    </source>
</evidence>
<dbReference type="Pfam" id="PF08335">
    <property type="entry name" value="GlnD_UR_UTase"/>
    <property type="match status" value="1"/>
</dbReference>
<dbReference type="SUPFAM" id="SSF81301">
    <property type="entry name" value="Nucleotidyltransferase"/>
    <property type="match status" value="1"/>
</dbReference>
<dbReference type="HAMAP" id="MF_00277">
    <property type="entry name" value="PII_uridylyl_transf"/>
    <property type="match status" value="1"/>
</dbReference>
<organism evidence="11 12">
    <name type="scientific">Nitrosococcus oceani C-27</name>
    <dbReference type="NCBI Taxonomy" id="314279"/>
    <lineage>
        <taxon>Bacteria</taxon>
        <taxon>Pseudomonadati</taxon>
        <taxon>Pseudomonadota</taxon>
        <taxon>Gammaproteobacteria</taxon>
        <taxon>Chromatiales</taxon>
        <taxon>Chromatiaceae</taxon>
        <taxon>Nitrosococcus</taxon>
    </lineage>
</organism>
<dbReference type="SMR" id="A0A0E2Z9B7"/>
<accession>A0A0E2Z9B7</accession>
<feature type="domain" description="ACT" evidence="9">
    <location>
        <begin position="822"/>
        <end position="892"/>
    </location>
</feature>
<dbReference type="PANTHER" id="PTHR47320">
    <property type="entry name" value="BIFUNCTIONAL URIDYLYLTRANSFERASE/URIDYLYL-REMOVING ENZYME"/>
    <property type="match status" value="1"/>
</dbReference>
<dbReference type="InterPro" id="IPR013546">
    <property type="entry name" value="PII_UdlTrfase/GS_AdlTrfase"/>
</dbReference>
<dbReference type="PROSITE" id="PS51671">
    <property type="entry name" value="ACT"/>
    <property type="match status" value="2"/>
</dbReference>
<dbReference type="PROSITE" id="PS51831">
    <property type="entry name" value="HD"/>
    <property type="match status" value="1"/>
</dbReference>
<dbReference type="Gene3D" id="3.30.460.10">
    <property type="entry name" value="Beta Polymerase, domain 2"/>
    <property type="match status" value="1"/>
</dbReference>
<dbReference type="InterPro" id="IPR002912">
    <property type="entry name" value="ACT_dom"/>
</dbReference>
<keyword evidence="4 8" id="KW-0378">Hydrolase</keyword>
<comment type="catalytic activity">
    <reaction evidence="7">
        <text>guanosine 3',5'-bis(diphosphate) + H2O = GDP + diphosphate + H(+)</text>
        <dbReference type="Rhea" id="RHEA:14253"/>
        <dbReference type="ChEBI" id="CHEBI:15377"/>
        <dbReference type="ChEBI" id="CHEBI:15378"/>
        <dbReference type="ChEBI" id="CHEBI:33019"/>
        <dbReference type="ChEBI" id="CHEBI:58189"/>
        <dbReference type="ChEBI" id="CHEBI:77828"/>
        <dbReference type="EC" id="3.1.7.2"/>
    </reaction>
</comment>
<dbReference type="EC" id="3.1.4.-" evidence="8"/>
<dbReference type="Pfam" id="PF01909">
    <property type="entry name" value="NTP_transf_2"/>
    <property type="match status" value="1"/>
</dbReference>
<dbReference type="GO" id="GO:0008773">
    <property type="term" value="F:[protein-PII] uridylyltransferase activity"/>
    <property type="evidence" value="ECO:0007669"/>
    <property type="project" value="UniProtKB-UniRule"/>
</dbReference>
<evidence type="ECO:0000256" key="2">
    <source>
        <dbReference type="ARBA" id="ARBA00022695"/>
    </source>
</evidence>
<name>A0A0E2Z9B7_9GAMM</name>
<feature type="domain" description="HD" evidence="10">
    <location>
        <begin position="467"/>
        <end position="589"/>
    </location>
</feature>
<dbReference type="Pfam" id="PF01966">
    <property type="entry name" value="HD"/>
    <property type="match status" value="1"/>
</dbReference>
<evidence type="ECO:0000256" key="8">
    <source>
        <dbReference type="HAMAP-Rule" id="MF_00277"/>
    </source>
</evidence>
<dbReference type="HOGENOM" id="CLU_012833_0_0_6"/>
<keyword evidence="3" id="KW-0677">Repeat</keyword>
<dbReference type="GO" id="GO:0008893">
    <property type="term" value="F:guanosine-3',5'-bis(diphosphate) 3'-diphosphatase activity"/>
    <property type="evidence" value="ECO:0007669"/>
    <property type="project" value="UniProtKB-EC"/>
</dbReference>
<dbReference type="InterPro" id="IPR045865">
    <property type="entry name" value="ACT-like_dom_sf"/>
</dbReference>
<dbReference type="PIRSF" id="PIRSF006288">
    <property type="entry name" value="PII_uridyltransf"/>
    <property type="match status" value="1"/>
</dbReference>
<protein>
    <recommendedName>
        <fullName evidence="8">Bifunctional uridylyltransferase/uridylyl-removing enzyme</fullName>
        <shortName evidence="8">UTase/UR</shortName>
    </recommendedName>
    <alternativeName>
        <fullName evidence="8">Bifunctional [protein-PII] modification enzyme</fullName>
    </alternativeName>
    <alternativeName>
        <fullName evidence="8">Bifunctional nitrogen sensor protein</fullName>
    </alternativeName>
    <domain>
        <recommendedName>
            <fullName evidence="8">[Protein-PII] uridylyltransferase</fullName>
            <shortName evidence="8">PII uridylyltransferase</shortName>
            <shortName evidence="8">UTase</shortName>
            <ecNumber evidence="8">2.7.7.59</ecNumber>
        </recommendedName>
    </domain>
    <domain>
        <recommendedName>
            <fullName evidence="8">[Protein-PII]-UMP uridylyl-removing enzyme</fullName>
            <shortName evidence="8">UR</shortName>
            <ecNumber evidence="8">3.1.4.-</ecNumber>
        </recommendedName>
    </domain>
</protein>
<dbReference type="Gene3D" id="1.10.3090.10">
    <property type="entry name" value="cca-adding enzyme, domain 2"/>
    <property type="match status" value="1"/>
</dbReference>
<feature type="region of interest" description="Uridylyltransferase" evidence="8">
    <location>
        <begin position="1"/>
        <end position="348"/>
    </location>
</feature>
<feature type="domain" description="ACT" evidence="9">
    <location>
        <begin position="711"/>
        <end position="786"/>
    </location>
</feature>
<keyword evidence="2 8" id="KW-0548">Nucleotidyltransferase</keyword>
<comment type="activity regulation">
    <text evidence="8">Uridylyltransferase (UTase) activity is inhibited by glutamine, while glutamine activates uridylyl-removing (UR) activity.</text>
</comment>
<sequence>MPNFTGNTRPDPTLFEPAAFAKWIDTSEAPLLLLRSFLKEGIENLKQRFLTGTSAAELLPLHAWLVDQILVQACRLHTKKCPERVALVAVGGYGRGTLHPYSDIDILLLLTEETDSILQNSIGHFISFLWDTGLEMGHSVRTVAECQQAARDDLSFITSLMEARLLFGPELLFKNLQTAIAPEQIWNSRQFFLAKQAEQITRHHKYHDTAYNLEPNLKEGPGGLRDIQMIQWVSKRYFNTWSFDSLLQHDFLTVSERKELLESQSFLWQLRYGLHTLTGRREDRLLFDHQIALAKQLGYHDQGPHLAVEQLMKDYYRTAENTGRLNEMLLQLLEERILLVDAKVHVRPINERFQARNGFLEVINPSVFKHTPSALLEVFLLLQQHPEIKGVRASTIRLIREHRHLIDDNFRADSFNRALFMEIMRQSRGITRELRRMNKYGILGAYLPVFGKIVGQMQYDMFHAYTVDEHTLFLIHNLRRFALPKYAQELPLCSEIFQRISKPELLYLAGLFHDIAKGRGGDHSKLGAKDALRFCLYHGLSRDDSRLVAWLVAHHLLMSMTAQRRDINDPKVIQRFAREVGDERRLNHLYLLTAADIRATNPNLWNSWKDALLNKLYTATQQALRQGLEYPVDKKEHIRDIQNEARQALLKDGWTEQKLDILWSQIDADYFLRHTPNEIRWHIKALAQKEPHDGAPRILVRIHNQEPGTMEVFIYARAHALIFTVTTRTMAQLDLDVLDARIITTGHGFVLESFVVREAATIRAEADLEFRLQEIQEVLTQRLTQPDRAPPYRPGFIPRKLKLFKFPTTITFTKDRRNQCTVMELTTNNWPGLLSRVCRALASCQVRLVNAKITTLGTQVVDVFFICNQQDKPLTPEQQQQLKEAIYTYLER</sequence>
<comment type="function">
    <text evidence="8">Modifies, by uridylylation and deuridylylation, the PII regulatory proteins (GlnB and homologs), in response to the nitrogen status of the cell that GlnD senses through the glutamine level. Under low glutamine levels, catalyzes the conversion of the PII proteins and UTP to PII-UMP and PPi, while under higher glutamine levels, GlnD hydrolyzes PII-UMP to PII and UMP (deuridylylation). Thus, controls uridylylation state and activity of the PII proteins, and plays an important role in the regulation of nitrogen metabolism.</text>
</comment>
<comment type="caution">
    <text evidence="11">The sequence shown here is derived from an EMBL/GenBank/DDBJ whole genome shotgun (WGS) entry which is preliminary data.</text>
</comment>
<dbReference type="PANTHER" id="PTHR47320:SF1">
    <property type="entry name" value="BIFUNCTIONAL URIDYLYLTRANSFERASE_URIDYLYL-REMOVING ENZYME"/>
    <property type="match status" value="1"/>
</dbReference>
<dbReference type="InterPro" id="IPR002934">
    <property type="entry name" value="Polymerase_NTP_transf_dom"/>
</dbReference>
<dbReference type="FunFam" id="1.10.3090.10:FF:000005">
    <property type="entry name" value="Bifunctional uridylyltransferase/uridylyl-removing enzyme"/>
    <property type="match status" value="1"/>
</dbReference>
<comment type="similarity">
    <text evidence="8">Belongs to the GlnD family.</text>
</comment>
<dbReference type="CDD" id="cd04900">
    <property type="entry name" value="ACT_UUR-like_1"/>
    <property type="match status" value="1"/>
</dbReference>
<dbReference type="SUPFAM" id="SSF81593">
    <property type="entry name" value="Nucleotidyltransferase substrate binding subunit/domain"/>
    <property type="match status" value="1"/>
</dbReference>
<evidence type="ECO:0000256" key="6">
    <source>
        <dbReference type="ARBA" id="ARBA00023268"/>
    </source>
</evidence>
<comment type="cofactor">
    <cofactor evidence="8">
        <name>Mg(2+)</name>
        <dbReference type="ChEBI" id="CHEBI:18420"/>
    </cofactor>
</comment>
<keyword evidence="5 8" id="KW-0460">Magnesium</keyword>
<dbReference type="InterPro" id="IPR010043">
    <property type="entry name" value="UTase/UR"/>
</dbReference>
<evidence type="ECO:0000259" key="10">
    <source>
        <dbReference type="PROSITE" id="PS51831"/>
    </source>
</evidence>
<evidence type="ECO:0000259" key="9">
    <source>
        <dbReference type="PROSITE" id="PS51671"/>
    </source>
</evidence>
<comment type="domain">
    <text evidence="8">Has four distinct domains: an N-terminal nucleotidyltransferase (NT) domain responsible for UTase activity, a central HD domain that encodes UR activity, and two C-terminal ACT domains that seem to have a role in glutamine sensing.</text>
</comment>
<dbReference type="SMART" id="SM00471">
    <property type="entry name" value="HDc"/>
    <property type="match status" value="1"/>
</dbReference>
<dbReference type="CDD" id="cd05401">
    <property type="entry name" value="NT_GlnE_GlnD_like"/>
    <property type="match status" value="1"/>
</dbReference>
<keyword evidence="1 8" id="KW-0808">Transferase</keyword>
<dbReference type="Proteomes" id="UP000028839">
    <property type="component" value="Unassembled WGS sequence"/>
</dbReference>
<keyword evidence="6 8" id="KW-0511">Multifunctional enzyme</keyword>
<dbReference type="OrthoDB" id="9758038at2"/>
<dbReference type="AlphaFoldDB" id="A0A0E2Z9B7"/>
<dbReference type="SUPFAM" id="SSF81891">
    <property type="entry name" value="Poly A polymerase C-terminal region-like"/>
    <property type="match status" value="1"/>
</dbReference>
<proteinExistence type="inferred from homology"/>
<evidence type="ECO:0000313" key="11">
    <source>
        <dbReference type="EMBL" id="KFI20295.1"/>
    </source>
</evidence>
<evidence type="ECO:0000256" key="3">
    <source>
        <dbReference type="ARBA" id="ARBA00022737"/>
    </source>
</evidence>
<evidence type="ECO:0000256" key="7">
    <source>
        <dbReference type="ARBA" id="ARBA00047968"/>
    </source>
</evidence>
<dbReference type="SUPFAM" id="SSF55021">
    <property type="entry name" value="ACT-like"/>
    <property type="match status" value="1"/>
</dbReference>
<gene>
    <name evidence="8 11" type="primary">glnD</name>
    <name evidence="11" type="ORF">IB75_04065</name>
</gene>
<dbReference type="EC" id="2.7.7.59" evidence="8"/>
<comment type="caution">
    <text evidence="8">Lacks conserved residue(s) required for the propagation of feature annotation.</text>
</comment>
<dbReference type="GO" id="GO:0008081">
    <property type="term" value="F:phosphoric diester hydrolase activity"/>
    <property type="evidence" value="ECO:0007669"/>
    <property type="project" value="UniProtKB-UniRule"/>
</dbReference>
<comment type="catalytic activity">
    <reaction evidence="8">
        <text>[protein-PII]-uridylyl-L-tyrosine + H2O = [protein-PII]-L-tyrosine + UMP + H(+)</text>
        <dbReference type="Rhea" id="RHEA:48600"/>
        <dbReference type="Rhea" id="RHEA-COMP:12147"/>
        <dbReference type="Rhea" id="RHEA-COMP:12148"/>
        <dbReference type="ChEBI" id="CHEBI:15377"/>
        <dbReference type="ChEBI" id="CHEBI:15378"/>
        <dbReference type="ChEBI" id="CHEBI:46858"/>
        <dbReference type="ChEBI" id="CHEBI:57865"/>
        <dbReference type="ChEBI" id="CHEBI:90602"/>
    </reaction>
</comment>